<evidence type="ECO:0000313" key="3">
    <source>
        <dbReference type="Proteomes" id="UP000037179"/>
    </source>
</evidence>
<feature type="region of interest" description="Disordered" evidence="1">
    <location>
        <begin position="13"/>
        <end position="33"/>
    </location>
</feature>
<reference evidence="3" key="1">
    <citation type="submission" date="2015-07" db="EMBL/GenBank/DDBJ databases">
        <title>Nocardia seriolae U-1 whole genome shotgun sequence.</title>
        <authorList>
            <person name="Imajoh M."/>
            <person name="Fukumoto Y."/>
            <person name="Sukeda M."/>
            <person name="Yamane J."/>
            <person name="Yamasaki K."/>
            <person name="Shimizu M."/>
            <person name="Ohnishi K."/>
            <person name="Oshima S."/>
        </authorList>
    </citation>
    <scope>NUCLEOTIDE SEQUENCE [LARGE SCALE GENOMIC DNA]</scope>
    <source>
        <strain evidence="3">U-1</strain>
    </source>
</reference>
<dbReference type="Pfam" id="PF15585">
    <property type="entry name" value="Imm7"/>
    <property type="match status" value="1"/>
</dbReference>
<comment type="caution">
    <text evidence="2">The sequence shown here is derived from an EMBL/GenBank/DDBJ whole genome shotgun (WGS) entry which is preliminary data.</text>
</comment>
<dbReference type="Proteomes" id="UP000037179">
    <property type="component" value="Unassembled WGS sequence"/>
</dbReference>
<protein>
    <recommendedName>
        <fullName evidence="4">Immunity protein 7 of polymorphic toxin system</fullName>
    </recommendedName>
</protein>
<dbReference type="GeneID" id="93369569"/>
<organism evidence="2 3">
    <name type="scientific">Nocardia seriolae</name>
    <dbReference type="NCBI Taxonomy" id="37332"/>
    <lineage>
        <taxon>Bacteria</taxon>
        <taxon>Bacillati</taxon>
        <taxon>Actinomycetota</taxon>
        <taxon>Actinomycetes</taxon>
        <taxon>Mycobacteriales</taxon>
        <taxon>Nocardiaceae</taxon>
        <taxon>Nocardia</taxon>
    </lineage>
</organism>
<evidence type="ECO:0000256" key="1">
    <source>
        <dbReference type="SAM" id="MobiDB-lite"/>
    </source>
</evidence>
<evidence type="ECO:0008006" key="4">
    <source>
        <dbReference type="Google" id="ProtNLM"/>
    </source>
</evidence>
<evidence type="ECO:0000313" key="2">
    <source>
        <dbReference type="EMBL" id="GAP33029.1"/>
    </source>
</evidence>
<accession>A0ABC9Z5D2</accession>
<gene>
    <name evidence="2" type="ORF">NSK11_contig00201-0010</name>
</gene>
<sequence length="132" mass="14610">MFEYHGWVTVQSSAGDEEESARDRAHQAAEQELRNLSSAPGLADIRTVNGMSFVHISGFSNRRAGSGDLAIDTFRNIGKVAPGSYGLLYFRDDEDRGGRHNEFQVLAMRRGEVVEQHDTLLSLCIPVIEDAD</sequence>
<dbReference type="EMBL" id="BBYQ01000201">
    <property type="protein sequence ID" value="GAP33029.1"/>
    <property type="molecule type" value="Genomic_DNA"/>
</dbReference>
<name>A0ABC9Z5D2_9NOCA</name>
<proteinExistence type="predicted"/>
<keyword evidence="3" id="KW-1185">Reference proteome</keyword>
<reference evidence="2 3" key="2">
    <citation type="journal article" date="2016" name="Genome Announc.">
        <title>Draft Genome Sequence of Erythromycin- and Oxytetracycline-Sensitive Nocardia seriolae Strain U-1 (NBRC 110359).</title>
        <authorList>
            <person name="Imajoh M."/>
            <person name="Sukeda M."/>
            <person name="Shimizu M."/>
            <person name="Yamane J."/>
            <person name="Ohnishi K."/>
            <person name="Oshima S."/>
        </authorList>
    </citation>
    <scope>NUCLEOTIDE SEQUENCE [LARGE SCALE GENOMIC DNA]</scope>
    <source>
        <strain evidence="2 3">U-1</strain>
    </source>
</reference>
<feature type="compositionally biased region" description="Basic and acidic residues" evidence="1">
    <location>
        <begin position="21"/>
        <end position="33"/>
    </location>
</feature>
<dbReference type="AlphaFoldDB" id="A0ABC9Z5D2"/>
<dbReference type="RefSeq" id="WP_071812045.1">
    <property type="nucleotide sequence ID" value="NZ_AP028459.1"/>
</dbReference>
<dbReference type="InterPro" id="IPR028965">
    <property type="entry name" value="Imm7"/>
</dbReference>